<sequence>MSGQSAERKLLGLGQRLIACRRREDVVEVLAKELPLLFAVARWRLWLTGLDGVLLPLDTEGEAVPKSRSVEPARLAQLAGADRPLVEAEGSPGRCWLPLPSHDRPAGLLLLERVEAFDARTLARLDDLARFLGPAIEQVETRSRLEQQNITDEVSGLYNARHFRALVEYEMERARRYGQDLSIIFFDLDHFKKVNNRYGHLVGSRVLQEIGHFLRTHTRRVNLACRYGGDEFMLLLPSASKVGALTLAEKLRKELAEHAIDFGGSGPLRITASFGVAAFPADARTPERLIQLADRAMYRVKAAGRDGVAGC</sequence>
<gene>
    <name evidence="4" type="ORF">EDC39_10855</name>
</gene>
<dbReference type="InterPro" id="IPR050469">
    <property type="entry name" value="Diguanylate_Cyclase"/>
</dbReference>
<name>A0A5D3WIQ7_9BACT</name>
<dbReference type="FunFam" id="3.30.70.270:FF:000001">
    <property type="entry name" value="Diguanylate cyclase domain protein"/>
    <property type="match status" value="1"/>
</dbReference>
<dbReference type="Proteomes" id="UP000324159">
    <property type="component" value="Unassembled WGS sequence"/>
</dbReference>
<evidence type="ECO:0000259" key="3">
    <source>
        <dbReference type="PROSITE" id="PS50887"/>
    </source>
</evidence>
<dbReference type="AlphaFoldDB" id="A0A5D3WIQ7"/>
<comment type="catalytic activity">
    <reaction evidence="2">
        <text>2 GTP = 3',3'-c-di-GMP + 2 diphosphate</text>
        <dbReference type="Rhea" id="RHEA:24898"/>
        <dbReference type="ChEBI" id="CHEBI:33019"/>
        <dbReference type="ChEBI" id="CHEBI:37565"/>
        <dbReference type="ChEBI" id="CHEBI:58805"/>
        <dbReference type="EC" id="2.7.7.65"/>
    </reaction>
</comment>
<dbReference type="InterPro" id="IPR000160">
    <property type="entry name" value="GGDEF_dom"/>
</dbReference>
<proteinExistence type="predicted"/>
<accession>A0A5D3WIQ7</accession>
<dbReference type="Gene3D" id="3.30.70.270">
    <property type="match status" value="1"/>
</dbReference>
<keyword evidence="5" id="KW-1185">Reference proteome</keyword>
<dbReference type="RefSeq" id="WP_148896192.1">
    <property type="nucleotide sequence ID" value="NZ_VNIB01000008.1"/>
</dbReference>
<evidence type="ECO:0000313" key="4">
    <source>
        <dbReference type="EMBL" id="TYO98118.1"/>
    </source>
</evidence>
<dbReference type="PANTHER" id="PTHR45138">
    <property type="entry name" value="REGULATORY COMPONENTS OF SENSORY TRANSDUCTION SYSTEM"/>
    <property type="match status" value="1"/>
</dbReference>
<comment type="caution">
    <text evidence="4">The sequence shown here is derived from an EMBL/GenBank/DDBJ whole genome shotgun (WGS) entry which is preliminary data.</text>
</comment>
<evidence type="ECO:0000313" key="5">
    <source>
        <dbReference type="Proteomes" id="UP000324159"/>
    </source>
</evidence>
<dbReference type="GO" id="GO:0052621">
    <property type="term" value="F:diguanylate cyclase activity"/>
    <property type="evidence" value="ECO:0007669"/>
    <property type="project" value="UniProtKB-EC"/>
</dbReference>
<dbReference type="GO" id="GO:0043709">
    <property type="term" value="P:cell adhesion involved in single-species biofilm formation"/>
    <property type="evidence" value="ECO:0007669"/>
    <property type="project" value="TreeGrafter"/>
</dbReference>
<dbReference type="SUPFAM" id="SSF55073">
    <property type="entry name" value="Nucleotide cyclase"/>
    <property type="match status" value="1"/>
</dbReference>
<protein>
    <recommendedName>
        <fullName evidence="1">diguanylate cyclase</fullName>
        <ecNumber evidence="1">2.7.7.65</ecNumber>
    </recommendedName>
</protein>
<dbReference type="Pfam" id="PF00990">
    <property type="entry name" value="GGDEF"/>
    <property type="match status" value="1"/>
</dbReference>
<dbReference type="NCBIfam" id="TIGR00254">
    <property type="entry name" value="GGDEF"/>
    <property type="match status" value="1"/>
</dbReference>
<dbReference type="SMART" id="SM00267">
    <property type="entry name" value="GGDEF"/>
    <property type="match status" value="1"/>
</dbReference>
<dbReference type="GO" id="GO:1902201">
    <property type="term" value="P:negative regulation of bacterial-type flagellum-dependent cell motility"/>
    <property type="evidence" value="ECO:0007669"/>
    <property type="project" value="TreeGrafter"/>
</dbReference>
<dbReference type="InterPro" id="IPR043128">
    <property type="entry name" value="Rev_trsase/Diguanyl_cyclase"/>
</dbReference>
<dbReference type="InterPro" id="IPR029787">
    <property type="entry name" value="Nucleotide_cyclase"/>
</dbReference>
<dbReference type="OrthoDB" id="9759607at2"/>
<dbReference type="PANTHER" id="PTHR45138:SF9">
    <property type="entry name" value="DIGUANYLATE CYCLASE DGCM-RELATED"/>
    <property type="match status" value="1"/>
</dbReference>
<dbReference type="EMBL" id="VNIB01000008">
    <property type="protein sequence ID" value="TYO98118.1"/>
    <property type="molecule type" value="Genomic_DNA"/>
</dbReference>
<organism evidence="4 5">
    <name type="scientific">Geothermobacter ehrlichii</name>
    <dbReference type="NCBI Taxonomy" id="213224"/>
    <lineage>
        <taxon>Bacteria</taxon>
        <taxon>Pseudomonadati</taxon>
        <taxon>Thermodesulfobacteriota</taxon>
        <taxon>Desulfuromonadia</taxon>
        <taxon>Desulfuromonadales</taxon>
        <taxon>Geothermobacteraceae</taxon>
        <taxon>Geothermobacter</taxon>
    </lineage>
</organism>
<dbReference type="SUPFAM" id="SSF55781">
    <property type="entry name" value="GAF domain-like"/>
    <property type="match status" value="1"/>
</dbReference>
<evidence type="ECO:0000256" key="2">
    <source>
        <dbReference type="ARBA" id="ARBA00034247"/>
    </source>
</evidence>
<dbReference type="PROSITE" id="PS50887">
    <property type="entry name" value="GGDEF"/>
    <property type="match status" value="1"/>
</dbReference>
<dbReference type="GO" id="GO:0005886">
    <property type="term" value="C:plasma membrane"/>
    <property type="evidence" value="ECO:0007669"/>
    <property type="project" value="TreeGrafter"/>
</dbReference>
<evidence type="ECO:0000256" key="1">
    <source>
        <dbReference type="ARBA" id="ARBA00012528"/>
    </source>
</evidence>
<dbReference type="EC" id="2.7.7.65" evidence="1"/>
<feature type="domain" description="GGDEF" evidence="3">
    <location>
        <begin position="179"/>
        <end position="311"/>
    </location>
</feature>
<dbReference type="CDD" id="cd01949">
    <property type="entry name" value="GGDEF"/>
    <property type="match status" value="1"/>
</dbReference>
<reference evidence="4 5" key="1">
    <citation type="submission" date="2019-07" db="EMBL/GenBank/DDBJ databases">
        <title>Genomic Encyclopedia of Type Strains, Phase IV (KMG-IV): sequencing the most valuable type-strain genomes for metagenomic binning, comparative biology and taxonomic classification.</title>
        <authorList>
            <person name="Goeker M."/>
        </authorList>
    </citation>
    <scope>NUCLEOTIDE SEQUENCE [LARGE SCALE GENOMIC DNA]</scope>
    <source>
        <strain evidence="4 5">SS015</strain>
    </source>
</reference>